<feature type="domain" description="Ig-like" evidence="4">
    <location>
        <begin position="260"/>
        <end position="361"/>
    </location>
</feature>
<evidence type="ECO:0000256" key="2">
    <source>
        <dbReference type="ARBA" id="ARBA00073862"/>
    </source>
</evidence>
<dbReference type="InterPro" id="IPR003597">
    <property type="entry name" value="Ig_C1-set"/>
</dbReference>
<keyword evidence="1" id="KW-0393">Immunoglobulin domain</keyword>
<comment type="caution">
    <text evidence="5">The sequence shown here is derived from an EMBL/GenBank/DDBJ whole genome shotgun (WGS) entry which is preliminary data.</text>
</comment>
<dbReference type="PROSITE" id="PS50835">
    <property type="entry name" value="IG_LIKE"/>
    <property type="match status" value="4"/>
</dbReference>
<evidence type="ECO:0000256" key="3">
    <source>
        <dbReference type="SAM" id="Phobius"/>
    </source>
</evidence>
<name>A0A9X9LJJ4_GULGU</name>
<dbReference type="FunFam" id="2.60.40.10:FF:001836">
    <property type="entry name" value="Immunoglobulin heavy constant mu"/>
    <property type="match status" value="1"/>
</dbReference>
<evidence type="ECO:0000313" key="6">
    <source>
        <dbReference type="Proteomes" id="UP000269945"/>
    </source>
</evidence>
<evidence type="ECO:0000313" key="5">
    <source>
        <dbReference type="EMBL" id="VCW69614.1"/>
    </source>
</evidence>
<keyword evidence="3" id="KW-0472">Membrane</keyword>
<feature type="domain" description="Ig-like" evidence="4">
    <location>
        <begin position="371"/>
        <end position="472"/>
    </location>
</feature>
<keyword evidence="6" id="KW-1185">Reference proteome</keyword>
<sequence length="516" mass="56189">VSRALGGQVRFCTGDAGGQRLCSWDLVYWGQGTLVTVSSENPSPPNLFPLITCESFQSDETLVAMGCLAGDFLPNAITFSWTYKNDSEVGSRDVKNFPSVLREGKYVATSQVFLPSVDVLQSSEDYLTCMVKHTKGNKSVKVPIPVTVELPPNVTIFIPPRDAFSGNGQRTSQLLCQARGFSPKQISVSWFRDGKQLASGIDTGKVEADGKVSGTVTYRVLSMLTITESAWLSQSVFTCQVEHSGVISEKNVSSVCTSNPTVGISIFAIPPSFASIFLTKSAKLSCLVTDLATYDSLTISWTRQNGEPLKTHTNISESHPNITFSATGEATVCVEDWESGEQFTCTVTHTDLPSPLKKTISRPKGVPKQMPSVYVLPPSREQLSLRESASVTCLVKGFSPPDVFVQWLQKGQPVPPNTYVTSAPTPEPQAPGLYFVHSTLTVSEEDWSAGETYTCVVGHEALPHMVTERSVDKSTEGEVSAEEEDFENLNTMTSTFIVLFLLSVFYSTTVTLFKVK</sequence>
<dbReference type="AlphaFoldDB" id="A0A9X9LJJ4"/>
<dbReference type="EMBL" id="CYRY02005165">
    <property type="protein sequence ID" value="VCW69614.1"/>
    <property type="molecule type" value="Genomic_DNA"/>
</dbReference>
<dbReference type="InterPro" id="IPR013783">
    <property type="entry name" value="Ig-like_fold"/>
</dbReference>
<keyword evidence="3" id="KW-1133">Transmembrane helix</keyword>
<proteinExistence type="predicted"/>
<dbReference type="Pfam" id="PF07654">
    <property type="entry name" value="C1-set"/>
    <property type="match status" value="4"/>
</dbReference>
<accession>A0A9X9LJJ4</accession>
<keyword evidence="3" id="KW-0812">Transmembrane</keyword>
<evidence type="ECO:0000256" key="1">
    <source>
        <dbReference type="ARBA" id="ARBA00023319"/>
    </source>
</evidence>
<feature type="transmembrane region" description="Helical" evidence="3">
    <location>
        <begin position="496"/>
        <end position="515"/>
    </location>
</feature>
<dbReference type="PANTHER" id="PTHR23411">
    <property type="entry name" value="TAPASIN"/>
    <property type="match status" value="1"/>
</dbReference>
<dbReference type="InterPro" id="IPR036179">
    <property type="entry name" value="Ig-like_dom_sf"/>
</dbReference>
<dbReference type="CDD" id="cd07696">
    <property type="entry name" value="IgC1_CH3_IgAEM_CH2_IgG"/>
    <property type="match status" value="1"/>
</dbReference>
<protein>
    <recommendedName>
        <fullName evidence="2">Ig mu chain C region</fullName>
    </recommendedName>
</protein>
<feature type="domain" description="Ig-like" evidence="4">
    <location>
        <begin position="152"/>
        <end position="253"/>
    </location>
</feature>
<dbReference type="FunFam" id="2.60.40.10:FF:000463">
    <property type="entry name" value="Immunoglobulin heavy constant gamma 1"/>
    <property type="match status" value="2"/>
</dbReference>
<gene>
    <name evidence="5" type="ORF">BN2614_LOCUS1</name>
</gene>
<dbReference type="Gene3D" id="2.60.40.10">
    <property type="entry name" value="Immunoglobulins"/>
    <property type="match status" value="4"/>
</dbReference>
<dbReference type="InterPro" id="IPR007110">
    <property type="entry name" value="Ig-like_dom"/>
</dbReference>
<feature type="non-terminal residue" evidence="5">
    <location>
        <position position="516"/>
    </location>
</feature>
<dbReference type="CDD" id="cd16093">
    <property type="entry name" value="IgC1_CH2_Mu"/>
    <property type="match status" value="1"/>
</dbReference>
<organism evidence="5 6">
    <name type="scientific">Gulo gulo</name>
    <name type="common">Wolverine</name>
    <name type="synonym">Gluton</name>
    <dbReference type="NCBI Taxonomy" id="48420"/>
    <lineage>
        <taxon>Eukaryota</taxon>
        <taxon>Metazoa</taxon>
        <taxon>Chordata</taxon>
        <taxon>Craniata</taxon>
        <taxon>Vertebrata</taxon>
        <taxon>Euteleostomi</taxon>
        <taxon>Mammalia</taxon>
        <taxon>Eutheria</taxon>
        <taxon>Laurasiatheria</taxon>
        <taxon>Carnivora</taxon>
        <taxon>Caniformia</taxon>
        <taxon>Musteloidea</taxon>
        <taxon>Mustelidae</taxon>
        <taxon>Guloninae</taxon>
        <taxon>Gulo</taxon>
    </lineage>
</organism>
<dbReference type="PROSITE" id="PS00290">
    <property type="entry name" value="IG_MHC"/>
    <property type="match status" value="3"/>
</dbReference>
<dbReference type="InterPro" id="IPR003006">
    <property type="entry name" value="Ig/MHC_CS"/>
</dbReference>
<dbReference type="SMART" id="SM00407">
    <property type="entry name" value="IGc1"/>
    <property type="match status" value="4"/>
</dbReference>
<feature type="domain" description="Ig-like" evidence="4">
    <location>
        <begin position="45"/>
        <end position="147"/>
    </location>
</feature>
<evidence type="ECO:0000259" key="4">
    <source>
        <dbReference type="PROSITE" id="PS50835"/>
    </source>
</evidence>
<reference evidence="5 6" key="1">
    <citation type="submission" date="2018-10" db="EMBL/GenBank/DDBJ databases">
        <authorList>
            <person name="Ekblom R."/>
            <person name="Jareborg N."/>
        </authorList>
    </citation>
    <scope>NUCLEOTIDE SEQUENCE [LARGE SCALE GENOMIC DNA]</scope>
    <source>
        <tissue evidence="5">Muscle</tissue>
    </source>
</reference>
<dbReference type="InterPro" id="IPR050380">
    <property type="entry name" value="Immune_Resp_Modulators"/>
</dbReference>
<dbReference type="Proteomes" id="UP000269945">
    <property type="component" value="Unassembled WGS sequence"/>
</dbReference>
<dbReference type="FunFam" id="2.60.40.10:FF:000998">
    <property type="entry name" value="Immunoglobulin heavy constant epsilon"/>
    <property type="match status" value="1"/>
</dbReference>
<dbReference type="SUPFAM" id="SSF48726">
    <property type="entry name" value="Immunoglobulin"/>
    <property type="match status" value="5"/>
</dbReference>
<dbReference type="CDD" id="cd05768">
    <property type="entry name" value="IgC1_CH3_IgAGD_CH4_IgAEM"/>
    <property type="match status" value="1"/>
</dbReference>